<dbReference type="InterPro" id="IPR003439">
    <property type="entry name" value="ABC_transporter-like_ATP-bd"/>
</dbReference>
<dbReference type="AlphaFoldDB" id="A0A1H3TCW7"/>
<sequence>MDLALRQQTLGWGERVVLPDVTLEIRKGERVALMGRSGVGKSTLLGALQARAAGRAAVVAQDHGLVDALSVFHNVWMGRLADHGTSRNLRTLVWPNAQERAAAEAALARVGMDGLQRRMVASLSGGQRQRVALARAILRGGMAVFADEPVSALDPAQGDALLQSLAAKFETSVMVLHDTGQALGFATRIVGLKAGGIVLDAPVAEVDAARLMELYG</sequence>
<dbReference type="Proteomes" id="UP000198914">
    <property type="component" value="Unassembled WGS sequence"/>
</dbReference>
<dbReference type="InterPro" id="IPR003593">
    <property type="entry name" value="AAA+_ATPase"/>
</dbReference>
<keyword evidence="1" id="KW-0547">Nucleotide-binding</keyword>
<dbReference type="PROSITE" id="PS50893">
    <property type="entry name" value="ABC_TRANSPORTER_2"/>
    <property type="match status" value="1"/>
</dbReference>
<dbReference type="PROSITE" id="PS00211">
    <property type="entry name" value="ABC_TRANSPORTER_1"/>
    <property type="match status" value="1"/>
</dbReference>
<protein>
    <submittedName>
        <fullName evidence="4">Phosphonate transport system ATP-binding protein</fullName>
    </submittedName>
</protein>
<feature type="domain" description="ABC transporter" evidence="3">
    <location>
        <begin position="3"/>
        <end position="214"/>
    </location>
</feature>
<evidence type="ECO:0000256" key="1">
    <source>
        <dbReference type="ARBA" id="ARBA00022741"/>
    </source>
</evidence>
<dbReference type="OrthoDB" id="9802264at2"/>
<dbReference type="Gene3D" id="3.40.50.300">
    <property type="entry name" value="P-loop containing nucleotide triphosphate hydrolases"/>
    <property type="match status" value="1"/>
</dbReference>
<dbReference type="STRING" id="1244108.SAMN05444004_11621"/>
<dbReference type="GO" id="GO:0016887">
    <property type="term" value="F:ATP hydrolysis activity"/>
    <property type="evidence" value="ECO:0007669"/>
    <property type="project" value="InterPro"/>
</dbReference>
<dbReference type="InterPro" id="IPR015854">
    <property type="entry name" value="ABC_transpr_LolD-like"/>
</dbReference>
<dbReference type="SMART" id="SM00382">
    <property type="entry name" value="AAA"/>
    <property type="match status" value="1"/>
</dbReference>
<evidence type="ECO:0000313" key="4">
    <source>
        <dbReference type="EMBL" id="SDZ47691.1"/>
    </source>
</evidence>
<dbReference type="InterPro" id="IPR017871">
    <property type="entry name" value="ABC_transporter-like_CS"/>
</dbReference>
<evidence type="ECO:0000313" key="5">
    <source>
        <dbReference type="Proteomes" id="UP000198914"/>
    </source>
</evidence>
<reference evidence="5" key="1">
    <citation type="submission" date="2016-10" db="EMBL/GenBank/DDBJ databases">
        <authorList>
            <person name="Varghese N."/>
            <person name="Submissions S."/>
        </authorList>
    </citation>
    <scope>NUCLEOTIDE SEQUENCE [LARGE SCALE GENOMIC DNA]</scope>
    <source>
        <strain evidence="5">DSM 100420</strain>
    </source>
</reference>
<evidence type="ECO:0000256" key="2">
    <source>
        <dbReference type="ARBA" id="ARBA00022840"/>
    </source>
</evidence>
<dbReference type="InterPro" id="IPR027417">
    <property type="entry name" value="P-loop_NTPase"/>
</dbReference>
<keyword evidence="5" id="KW-1185">Reference proteome</keyword>
<dbReference type="Pfam" id="PF00005">
    <property type="entry name" value="ABC_tran"/>
    <property type="match status" value="1"/>
</dbReference>
<dbReference type="GO" id="GO:0005524">
    <property type="term" value="F:ATP binding"/>
    <property type="evidence" value="ECO:0007669"/>
    <property type="project" value="UniProtKB-KW"/>
</dbReference>
<dbReference type="PANTHER" id="PTHR24220">
    <property type="entry name" value="IMPORT ATP-BINDING PROTEIN"/>
    <property type="match status" value="1"/>
</dbReference>
<dbReference type="GO" id="GO:0005886">
    <property type="term" value="C:plasma membrane"/>
    <property type="evidence" value="ECO:0007669"/>
    <property type="project" value="TreeGrafter"/>
</dbReference>
<keyword evidence="2 4" id="KW-0067">ATP-binding</keyword>
<dbReference type="EMBL" id="FNPX01000016">
    <property type="protein sequence ID" value="SDZ47691.1"/>
    <property type="molecule type" value="Genomic_DNA"/>
</dbReference>
<gene>
    <name evidence="4" type="ORF">SAMN05444004_11621</name>
</gene>
<organism evidence="4 5">
    <name type="scientific">Jannaschia faecimaris</name>
    <dbReference type="NCBI Taxonomy" id="1244108"/>
    <lineage>
        <taxon>Bacteria</taxon>
        <taxon>Pseudomonadati</taxon>
        <taxon>Pseudomonadota</taxon>
        <taxon>Alphaproteobacteria</taxon>
        <taxon>Rhodobacterales</taxon>
        <taxon>Roseobacteraceae</taxon>
        <taxon>Jannaschia</taxon>
    </lineage>
</organism>
<dbReference type="SUPFAM" id="SSF52540">
    <property type="entry name" value="P-loop containing nucleoside triphosphate hydrolases"/>
    <property type="match status" value="1"/>
</dbReference>
<accession>A0A1H3TCW7</accession>
<proteinExistence type="predicted"/>
<dbReference type="RefSeq" id="WP_092647284.1">
    <property type="nucleotide sequence ID" value="NZ_FNPX01000016.1"/>
</dbReference>
<dbReference type="GO" id="GO:0022857">
    <property type="term" value="F:transmembrane transporter activity"/>
    <property type="evidence" value="ECO:0007669"/>
    <property type="project" value="TreeGrafter"/>
</dbReference>
<evidence type="ECO:0000259" key="3">
    <source>
        <dbReference type="PROSITE" id="PS50893"/>
    </source>
</evidence>
<name>A0A1H3TCW7_9RHOB</name>